<dbReference type="Proteomes" id="UP000029641">
    <property type="component" value="Unassembled WGS sequence"/>
</dbReference>
<gene>
    <name evidence="1" type="ORF">JCM19301_3174</name>
    <name evidence="2" type="ORF">JCM19302_851</name>
    <name evidence="3" type="ORF">JCM19538_1022</name>
</gene>
<dbReference type="STRING" id="504487.JCM19538_1022"/>
<proteinExistence type="predicted"/>
<dbReference type="Proteomes" id="UP000029646">
    <property type="component" value="Unassembled WGS sequence"/>
</dbReference>
<protein>
    <submittedName>
        <fullName evidence="1">Uncharacterized protein</fullName>
    </submittedName>
</protein>
<keyword evidence="5" id="KW-1185">Reference proteome</keyword>
<evidence type="ECO:0000313" key="3">
    <source>
        <dbReference type="EMBL" id="GAL90964.1"/>
    </source>
</evidence>
<dbReference type="EMBL" id="BBNR01000005">
    <property type="protein sequence ID" value="GAL66696.1"/>
    <property type="molecule type" value="Genomic_DNA"/>
</dbReference>
<name>A0A090VPQ4_9FLAO</name>
<dbReference type="AlphaFoldDB" id="A0A090VPQ4"/>
<dbReference type="EMBL" id="BBNY01000090">
    <property type="protein sequence ID" value="GAL90964.1"/>
    <property type="molecule type" value="Genomic_DNA"/>
</dbReference>
<dbReference type="Proteomes" id="UP000030184">
    <property type="component" value="Unassembled WGS sequence"/>
</dbReference>
<organism evidence="1 4">
    <name type="scientific">Jejuia pallidilutea</name>
    <dbReference type="NCBI Taxonomy" id="504487"/>
    <lineage>
        <taxon>Bacteria</taxon>
        <taxon>Pseudomonadati</taxon>
        <taxon>Bacteroidota</taxon>
        <taxon>Flavobacteriia</taxon>
        <taxon>Flavobacteriales</taxon>
        <taxon>Flavobacteriaceae</taxon>
        <taxon>Jejuia</taxon>
    </lineage>
</organism>
<dbReference type="EMBL" id="BBNS01000003">
    <property type="protein sequence ID" value="GAL69956.1"/>
    <property type="molecule type" value="Genomic_DNA"/>
</dbReference>
<evidence type="ECO:0000313" key="4">
    <source>
        <dbReference type="Proteomes" id="UP000029641"/>
    </source>
</evidence>
<evidence type="ECO:0000313" key="5">
    <source>
        <dbReference type="Proteomes" id="UP000030184"/>
    </source>
</evidence>
<evidence type="ECO:0000313" key="2">
    <source>
        <dbReference type="EMBL" id="GAL69956.1"/>
    </source>
</evidence>
<accession>A0A090VPQ4</accession>
<evidence type="ECO:0000313" key="1">
    <source>
        <dbReference type="EMBL" id="GAL66696.1"/>
    </source>
</evidence>
<sequence length="39" mass="4382">MFVIAFGHGSKIIKDVKVLKYLGVTTRVGFYSCISILNY</sequence>
<reference evidence="5" key="1">
    <citation type="journal article" date="2014" name="Genome Announc.">
        <title>Draft Genome Sequence of Marine Flavobacterium Jejuia pallidilutea Strain 11shimoA1 and Pigmentation Mutants.</title>
        <authorList>
            <person name="Takatani N."/>
            <person name="Nakanishi M."/>
            <person name="Meirelles P."/>
            <person name="Mino S."/>
            <person name="Suda W."/>
            <person name="Oshima K."/>
            <person name="Hattori M."/>
            <person name="Ohkuma M."/>
            <person name="Hosokawa M."/>
            <person name="Miyashita K."/>
            <person name="Thompson F.L."/>
            <person name="Niwa A."/>
            <person name="Sawabe T."/>
            <person name="Sawabe T."/>
        </authorList>
    </citation>
    <scope>NUCLEOTIDE SEQUENCE [LARGE SCALE GENOMIC DNA]</scope>
    <source>
        <strain evidence="5">JCM 19538</strain>
    </source>
</reference>
<comment type="caution">
    <text evidence="1">The sequence shown here is derived from an EMBL/GenBank/DDBJ whole genome shotgun (WGS) entry which is preliminary data.</text>
</comment>